<dbReference type="EMBL" id="QUMU01000015">
    <property type="protein sequence ID" value="REG24056.1"/>
    <property type="molecule type" value="Genomic_DNA"/>
</dbReference>
<accession>A0ABX9JPY6</accession>
<comment type="caution">
    <text evidence="1">The sequence shown here is derived from an EMBL/GenBank/DDBJ whole genome shotgun (WGS) entry which is preliminary data.</text>
</comment>
<keyword evidence="2" id="KW-1185">Reference proteome</keyword>
<evidence type="ECO:0000313" key="2">
    <source>
        <dbReference type="Proteomes" id="UP000256345"/>
    </source>
</evidence>
<protein>
    <submittedName>
        <fullName evidence="1">Uncharacterized protein</fullName>
    </submittedName>
</protein>
<organism evidence="1 2">
    <name type="scientific">Archangium gephyra</name>
    <dbReference type="NCBI Taxonomy" id="48"/>
    <lineage>
        <taxon>Bacteria</taxon>
        <taxon>Pseudomonadati</taxon>
        <taxon>Myxococcota</taxon>
        <taxon>Myxococcia</taxon>
        <taxon>Myxococcales</taxon>
        <taxon>Cystobacterineae</taxon>
        <taxon>Archangiaceae</taxon>
        <taxon>Archangium</taxon>
    </lineage>
</organism>
<proteinExistence type="predicted"/>
<gene>
    <name evidence="1" type="ORF">ATI61_11595</name>
</gene>
<reference evidence="1 2" key="1">
    <citation type="submission" date="2018-08" db="EMBL/GenBank/DDBJ databases">
        <title>Genomic Encyclopedia of Archaeal and Bacterial Type Strains, Phase II (KMG-II): from individual species to whole genera.</title>
        <authorList>
            <person name="Goeker M."/>
        </authorList>
    </citation>
    <scope>NUCLEOTIDE SEQUENCE [LARGE SCALE GENOMIC DNA]</scope>
    <source>
        <strain evidence="1 2">DSM 2261</strain>
    </source>
</reference>
<evidence type="ECO:0000313" key="1">
    <source>
        <dbReference type="EMBL" id="REG24056.1"/>
    </source>
</evidence>
<sequence length="263" mass="28790">MNRRGFFVSGLPGDASHTTFGVTRAQVTFPVGVLRLGPMNRKHGGQEGSVPALRAALRAQLESWPREWLLDFAVERLLVDPELRRVLAAGQRAPAAADAALSQRLRRAIDEAVGVRYVDWREVASYIARLERLLGDIRSFAEGYPVEGVAVLRYFVKALPRVFDHIADEDELALFCSQLARVALGLAARVAGAARAVAEELLAAWLADEHGRFSEVPELLVEAELPADVRREVAAAAEALALQVARTDSHKSRELSSLAARLR</sequence>
<name>A0ABX9JPY6_9BACT</name>
<dbReference type="Proteomes" id="UP000256345">
    <property type="component" value="Unassembled WGS sequence"/>
</dbReference>